<protein>
    <submittedName>
        <fullName evidence="5">Disintegrin domain-containing protein</fullName>
    </submittedName>
</protein>
<dbReference type="PANTHER" id="PTHR45702">
    <property type="entry name" value="ADAM10/ADAM17 METALLOPEPTIDASE FAMILY MEMBER"/>
    <property type="match status" value="1"/>
</dbReference>
<dbReference type="FunFam" id="4.10.70.10:FF:000003">
    <property type="entry name" value="Disintegrin and metalloproteinase domain-containing protein 17"/>
    <property type="match status" value="1"/>
</dbReference>
<sequence>LQILPRWPLPCARCHASHSGHCRRLHQRDGQPMSDPSNSPRPKPPTDAWFNYCLLFTPLAILRPRVGCRSAYGPRCARLLLEFDYSYVDPTDPLRRARIRLRPSHLLPELRPSGHRTGIRCPSPAPADVAPKLTQPSDDHNRMQRDSGFCIMPHSRRIADVRLGTIRTSPAPSGALAEIMARPARRQQAGVSPSFWPVRPTKCVCGQTGGRPPDRREKLNSDFFTAEEAVVCRLNGKARRHAKEWGVVRPRTKGRGRPSHARSAAQGHEISRGSIRLVLALLCCCSDVSALGCISSTLTDSSPFVDSRTGDAPGLTQRAQPAVRWQNNDDCANFLAEDDMWSRPQSGLIALVVLESPRVRMPVPPLRRIFNAALIADAPPQHASQYMRRLATFDSRTASGLNDYCINHLVSRLGRLQQNILGLAYLGRITPTTFGGVCSPPSHMIGRNIGMATYANKDGQPILSRQALLCHAHTSLATTWRSEHDQALHGPSWLDGGPYLMYQIAVSGSVRHHSMFSECSSKQIAIADKRELMESQDSLLSLLVPAKAAASTRPATSCGGNHRREPGEECDPGLAEDRCCSADCRLKPPARCSDANSPCCRGCQFAGPGYPVPAEVAAESLRNLLCTGLNDTCPRPANEKDGAPCNFGVGYCLLGRWVFVKLLLQLTLQLGLRQRSKDQNGAASPCVPSWRPAGFKGVRLRLRGATPAAVCCRDEAGGNCTVYRQGDSRTDAAQPALARRAPTTCRAAAMERHLSGALPVAAGSS</sequence>
<dbReference type="Gene3D" id="3.40.390.10">
    <property type="entry name" value="Collagenase (Catalytic Domain)"/>
    <property type="match status" value="1"/>
</dbReference>
<dbReference type="Pfam" id="PF13574">
    <property type="entry name" value="Reprolysin_2"/>
    <property type="match status" value="1"/>
</dbReference>
<evidence type="ECO:0000259" key="3">
    <source>
        <dbReference type="PROSITE" id="PS50214"/>
    </source>
</evidence>
<dbReference type="SUPFAM" id="SSF57552">
    <property type="entry name" value="Blood coagulation inhibitor (disintegrin)"/>
    <property type="match status" value="1"/>
</dbReference>
<keyword evidence="4" id="KW-1185">Reference proteome</keyword>
<evidence type="ECO:0000313" key="5">
    <source>
        <dbReference type="WBParaSite" id="snap_masked-unitig_27165-processed-gene-0.1-mRNA-1"/>
    </source>
</evidence>
<dbReference type="GO" id="GO:0004222">
    <property type="term" value="F:metalloendopeptidase activity"/>
    <property type="evidence" value="ECO:0007669"/>
    <property type="project" value="TreeGrafter"/>
</dbReference>
<accession>A0A1I8JNY8</accession>
<dbReference type="SMART" id="SM00050">
    <property type="entry name" value="DISIN"/>
    <property type="match status" value="1"/>
</dbReference>
<evidence type="ECO:0000256" key="1">
    <source>
        <dbReference type="ARBA" id="ARBA00023157"/>
    </source>
</evidence>
<dbReference type="PANTHER" id="PTHR45702:SF6">
    <property type="entry name" value="DISINTEGRIN AND METALLOPROTEINASE DOMAIN-CONTAINING PROTEIN 17"/>
    <property type="match status" value="1"/>
</dbReference>
<dbReference type="GO" id="GO:0007219">
    <property type="term" value="P:Notch signaling pathway"/>
    <property type="evidence" value="ECO:0007669"/>
    <property type="project" value="TreeGrafter"/>
</dbReference>
<feature type="domain" description="Disintegrin" evidence="3">
    <location>
        <begin position="556"/>
        <end position="641"/>
    </location>
</feature>
<keyword evidence="1" id="KW-1015">Disulfide bond</keyword>
<dbReference type="Proteomes" id="UP000095280">
    <property type="component" value="Unplaced"/>
</dbReference>
<dbReference type="WBParaSite" id="snap_masked-unitig_27165-processed-gene-0.1-mRNA-1">
    <property type="protein sequence ID" value="snap_masked-unitig_27165-processed-gene-0.1-mRNA-1"/>
    <property type="gene ID" value="snap_masked-unitig_27165-processed-gene-0.1"/>
</dbReference>
<dbReference type="GO" id="GO:0006509">
    <property type="term" value="P:membrane protein ectodomain proteolysis"/>
    <property type="evidence" value="ECO:0007669"/>
    <property type="project" value="TreeGrafter"/>
</dbReference>
<evidence type="ECO:0000256" key="2">
    <source>
        <dbReference type="PROSITE-ProRule" id="PRU00068"/>
    </source>
</evidence>
<name>A0A1I8JNY8_9PLAT</name>
<organism evidence="4 5">
    <name type="scientific">Macrostomum lignano</name>
    <dbReference type="NCBI Taxonomy" id="282301"/>
    <lineage>
        <taxon>Eukaryota</taxon>
        <taxon>Metazoa</taxon>
        <taxon>Spiralia</taxon>
        <taxon>Lophotrochozoa</taxon>
        <taxon>Platyhelminthes</taxon>
        <taxon>Rhabditophora</taxon>
        <taxon>Macrostomorpha</taxon>
        <taxon>Macrostomida</taxon>
        <taxon>Macrostomidae</taxon>
        <taxon>Macrostomum</taxon>
    </lineage>
</organism>
<dbReference type="InterPro" id="IPR024079">
    <property type="entry name" value="MetalloPept_cat_dom_sf"/>
</dbReference>
<dbReference type="Gene3D" id="4.10.70.10">
    <property type="entry name" value="Disintegrin domain"/>
    <property type="match status" value="1"/>
</dbReference>
<dbReference type="GO" id="GO:0005886">
    <property type="term" value="C:plasma membrane"/>
    <property type="evidence" value="ECO:0007669"/>
    <property type="project" value="TreeGrafter"/>
</dbReference>
<evidence type="ECO:0000313" key="4">
    <source>
        <dbReference type="Proteomes" id="UP000095280"/>
    </source>
</evidence>
<proteinExistence type="predicted"/>
<dbReference type="InterPro" id="IPR036436">
    <property type="entry name" value="Disintegrin_dom_sf"/>
</dbReference>
<comment type="caution">
    <text evidence="2">Lacks conserved residue(s) required for the propagation of feature annotation.</text>
</comment>
<dbReference type="AlphaFoldDB" id="A0A1I8JNY8"/>
<dbReference type="InterPro" id="IPR001762">
    <property type="entry name" value="Disintegrin_dom"/>
</dbReference>
<reference evidence="5" key="1">
    <citation type="submission" date="2016-11" db="UniProtKB">
        <authorList>
            <consortium name="WormBaseParasite"/>
        </authorList>
    </citation>
    <scope>IDENTIFICATION</scope>
</reference>
<dbReference type="InterPro" id="IPR051489">
    <property type="entry name" value="ADAM_Metalloproteinase"/>
</dbReference>
<dbReference type="PROSITE" id="PS50214">
    <property type="entry name" value="DISINTEGRIN_2"/>
    <property type="match status" value="1"/>
</dbReference>